<dbReference type="RefSeq" id="WP_128226660.1">
    <property type="nucleotide sequence ID" value="NZ_SACR01000001.1"/>
</dbReference>
<accession>A0A437RQF0</accession>
<evidence type="ECO:0000313" key="2">
    <source>
        <dbReference type="Proteomes" id="UP000285575"/>
    </source>
</evidence>
<gene>
    <name evidence="1" type="ORF">EOE66_00030</name>
</gene>
<organism evidence="1 2">
    <name type="scientific">Rubrivivax rivuli</name>
    <dbReference type="NCBI Taxonomy" id="1862385"/>
    <lineage>
        <taxon>Bacteria</taxon>
        <taxon>Pseudomonadati</taxon>
        <taxon>Pseudomonadota</taxon>
        <taxon>Betaproteobacteria</taxon>
        <taxon>Burkholderiales</taxon>
        <taxon>Sphaerotilaceae</taxon>
        <taxon>Rubrivivax</taxon>
    </lineage>
</organism>
<evidence type="ECO:0000313" key="1">
    <source>
        <dbReference type="EMBL" id="RVU49019.1"/>
    </source>
</evidence>
<dbReference type="Proteomes" id="UP000285575">
    <property type="component" value="Unassembled WGS sequence"/>
</dbReference>
<sequence length="379" mass="41934">MDLTDIARPSSVSGRRVVEPLDPQALIAQLGSEVATTLSSALDRVNTLRSSGRIDRESLAALHAEIDLARRAGIMGQQVVRLGNGDVQLARERLDLTALMRDTLRERGREMDDRAIEVRQEFGAALVMSDATLLFSLLQTTLDWAFEHTVSRIDMKIEIKNWPAHAVMSVRFAHRRPDEVETGAMPRADAEAAELNTMSWRLLQQTSAVLGLHLQRQDLPGKTELALEFPDTLAPRLEPEGTTDFEETVSPELAPPPLSGSHVLVLAARREVRNVVREALRPLALMLDFVSTIEEVQDQCAEAMPDALVYEASLGGQRFDRLRAELLRTAPRLAFVQIAEQGKAVQVLNQGGRQFTSVGRDAIIESLPDALKFELSRNA</sequence>
<dbReference type="AlphaFoldDB" id="A0A437RQF0"/>
<dbReference type="EMBL" id="SACR01000001">
    <property type="protein sequence ID" value="RVU49019.1"/>
    <property type="molecule type" value="Genomic_DNA"/>
</dbReference>
<name>A0A437RQF0_9BURK</name>
<protein>
    <submittedName>
        <fullName evidence="1">Uncharacterized protein</fullName>
    </submittedName>
</protein>
<keyword evidence="2" id="KW-1185">Reference proteome</keyword>
<dbReference type="OrthoDB" id="9149617at2"/>
<proteinExistence type="predicted"/>
<reference evidence="1 2" key="1">
    <citation type="submission" date="2019-01" db="EMBL/GenBank/DDBJ databases">
        <authorList>
            <person name="Chen W.-M."/>
        </authorList>
    </citation>
    <scope>NUCLEOTIDE SEQUENCE [LARGE SCALE GENOMIC DNA]</scope>
    <source>
        <strain evidence="1 2">KYPY4</strain>
    </source>
</reference>
<comment type="caution">
    <text evidence="1">The sequence shown here is derived from an EMBL/GenBank/DDBJ whole genome shotgun (WGS) entry which is preliminary data.</text>
</comment>